<name>A0A3D9VJ99_BACMY</name>
<feature type="coiled-coil region" evidence="1">
    <location>
        <begin position="401"/>
        <end position="462"/>
    </location>
</feature>
<dbReference type="PANTHER" id="PTHR30461">
    <property type="entry name" value="DNA-INVERTASE FROM LAMBDOID PROPHAGE"/>
    <property type="match status" value="1"/>
</dbReference>
<dbReference type="InterPro" id="IPR038109">
    <property type="entry name" value="DNA_bind_recomb_sf"/>
</dbReference>
<dbReference type="InterPro" id="IPR050639">
    <property type="entry name" value="SSR_resolvase"/>
</dbReference>
<evidence type="ECO:0000259" key="3">
    <source>
        <dbReference type="PROSITE" id="PS51737"/>
    </source>
</evidence>
<dbReference type="InterPro" id="IPR036162">
    <property type="entry name" value="Resolvase-like_N_sf"/>
</dbReference>
<evidence type="ECO:0000313" key="4">
    <source>
        <dbReference type="EMBL" id="REF40783.1"/>
    </source>
</evidence>
<dbReference type="Pfam" id="PF13408">
    <property type="entry name" value="Zn_ribbon_recom"/>
    <property type="match status" value="1"/>
</dbReference>
<accession>A0A3D9VJ99</accession>
<gene>
    <name evidence="4" type="ORF">DET55_102155</name>
</gene>
<dbReference type="GO" id="GO:0003677">
    <property type="term" value="F:DNA binding"/>
    <property type="evidence" value="ECO:0007669"/>
    <property type="project" value="InterPro"/>
</dbReference>
<feature type="domain" description="Recombinase" evidence="3">
    <location>
        <begin position="160"/>
        <end position="284"/>
    </location>
</feature>
<reference evidence="4 5" key="1">
    <citation type="submission" date="2018-08" db="EMBL/GenBank/DDBJ databases">
        <title>Freshwater and sediment microbial communities from various areas in North America, analyzing microbe dynamics in response to fracking.</title>
        <authorList>
            <person name="Lamendella R."/>
        </authorList>
    </citation>
    <scope>NUCLEOTIDE SEQUENCE [LARGE SCALE GENOMIC DNA]</scope>
    <source>
        <strain evidence="4 5">DB-1</strain>
    </source>
</reference>
<dbReference type="Gene3D" id="3.90.1750.20">
    <property type="entry name" value="Putative Large Serine Recombinase, Chain B, Domain 2"/>
    <property type="match status" value="1"/>
</dbReference>
<comment type="caution">
    <text evidence="4">The sequence shown here is derived from an EMBL/GenBank/DDBJ whole genome shotgun (WGS) entry which is preliminary data.</text>
</comment>
<evidence type="ECO:0000259" key="2">
    <source>
        <dbReference type="PROSITE" id="PS51736"/>
    </source>
</evidence>
<evidence type="ECO:0000256" key="1">
    <source>
        <dbReference type="SAM" id="Coils"/>
    </source>
</evidence>
<dbReference type="RefSeq" id="WP_113935661.1">
    <property type="nucleotide sequence ID" value="NZ_QTTY01000002.1"/>
</dbReference>
<organism evidence="4 5">
    <name type="scientific">Bacillus mycoides</name>
    <dbReference type="NCBI Taxonomy" id="1405"/>
    <lineage>
        <taxon>Bacteria</taxon>
        <taxon>Bacillati</taxon>
        <taxon>Bacillota</taxon>
        <taxon>Bacilli</taxon>
        <taxon>Bacillales</taxon>
        <taxon>Bacillaceae</taxon>
        <taxon>Bacillus</taxon>
        <taxon>Bacillus cereus group</taxon>
    </lineage>
</organism>
<dbReference type="PROSITE" id="PS51736">
    <property type="entry name" value="RECOMBINASES_3"/>
    <property type="match status" value="1"/>
</dbReference>
<protein>
    <submittedName>
        <fullName evidence="4">DNA invertase Pin-like site-specific DNA recombinase</fullName>
    </submittedName>
</protein>
<dbReference type="GO" id="GO:0000150">
    <property type="term" value="F:DNA strand exchange activity"/>
    <property type="evidence" value="ECO:0007669"/>
    <property type="project" value="InterPro"/>
</dbReference>
<dbReference type="Gene3D" id="3.40.50.1390">
    <property type="entry name" value="Resolvase, N-terminal catalytic domain"/>
    <property type="match status" value="1"/>
</dbReference>
<dbReference type="Pfam" id="PF00239">
    <property type="entry name" value="Resolvase"/>
    <property type="match status" value="1"/>
</dbReference>
<dbReference type="SMART" id="SM00857">
    <property type="entry name" value="Resolvase"/>
    <property type="match status" value="1"/>
</dbReference>
<dbReference type="PANTHER" id="PTHR30461:SF23">
    <property type="entry name" value="DNA RECOMBINASE-RELATED"/>
    <property type="match status" value="1"/>
</dbReference>
<dbReference type="AlphaFoldDB" id="A0A3D9VJ99"/>
<dbReference type="CDD" id="cd00338">
    <property type="entry name" value="Ser_Recombinase"/>
    <property type="match status" value="1"/>
</dbReference>
<dbReference type="SUPFAM" id="SSF53041">
    <property type="entry name" value="Resolvase-like"/>
    <property type="match status" value="1"/>
</dbReference>
<dbReference type="EMBL" id="QTTY01000002">
    <property type="protein sequence ID" value="REF40783.1"/>
    <property type="molecule type" value="Genomic_DNA"/>
</dbReference>
<dbReference type="InterPro" id="IPR011109">
    <property type="entry name" value="DNA_bind_recombinase_dom"/>
</dbReference>
<dbReference type="Proteomes" id="UP000256530">
    <property type="component" value="Unassembled WGS sequence"/>
</dbReference>
<dbReference type="InterPro" id="IPR025827">
    <property type="entry name" value="Zn_ribbon_recom_dom"/>
</dbReference>
<dbReference type="Pfam" id="PF07508">
    <property type="entry name" value="Recombinase"/>
    <property type="match status" value="1"/>
</dbReference>
<dbReference type="InterPro" id="IPR006119">
    <property type="entry name" value="Resolv_N"/>
</dbReference>
<feature type="domain" description="Resolvase/invertase-type recombinase catalytic" evidence="2">
    <location>
        <begin position="3"/>
        <end position="153"/>
    </location>
</feature>
<sequence length="488" mass="57137">MQSYGVYVRISTDRDEQVSSVENQVDICRNWLERNGFDWEEQCVYKDEGISGTLFVNRPAIQLLLKKAKAKEINMVVFKSISRLARDLKDSLEIREVFFAHNVRIISVEEGYDSIKAGKNDMAFELWSLFSAQYSRTLSSSITAALAVKVRRGEHIGKVPYGYDRINQKLVINEEESDVVQRMYKWYAEGWGYKKITNELNRLGIRSKTKKKWQMTSVQRILQNQIYKGTFILNQYTSVKVSGKKKQIRNPKEKWFVFPNHHPAIIDQEVWSRVNEKNITHNKTKITAWNEFRNLAKCAVCGSNMVIVQSHFKKKSGERTEWKYLKCSQYRRAGKHGCVNHVPIQYRDFRQFIIDLLVKKGEFITLKLQSNVEKDREKKIKKLNQILAGNVQKKKALLDLYLEKLINKEEFEEKRNDLEIEIAKVGNELLSIQNSDAVQVDIKTIKQALEQLQNQEQDLIHVFQTLIQKISIRKDGIVDVIYKFKKTE</sequence>
<dbReference type="PROSITE" id="PS51737">
    <property type="entry name" value="RECOMBINASE_DNA_BIND"/>
    <property type="match status" value="1"/>
</dbReference>
<proteinExistence type="predicted"/>
<evidence type="ECO:0000313" key="5">
    <source>
        <dbReference type="Proteomes" id="UP000256530"/>
    </source>
</evidence>
<keyword evidence="1" id="KW-0175">Coiled coil</keyword>